<dbReference type="Pfam" id="PF00550">
    <property type="entry name" value="PP-binding"/>
    <property type="match status" value="1"/>
</dbReference>
<accession>A0A369T888</accession>
<dbReference type="Gene3D" id="1.10.1200.10">
    <property type="entry name" value="ACP-like"/>
    <property type="match status" value="1"/>
</dbReference>
<dbReference type="PROSITE" id="PS00455">
    <property type="entry name" value="AMP_BINDING"/>
    <property type="match status" value="1"/>
</dbReference>
<evidence type="ECO:0000313" key="2">
    <source>
        <dbReference type="EMBL" id="RDD60565.1"/>
    </source>
</evidence>
<comment type="caution">
    <text evidence="2">The sequence shown here is derived from an EMBL/GenBank/DDBJ whole genome shotgun (WGS) entry which is preliminary data.</text>
</comment>
<dbReference type="GO" id="GO:0016746">
    <property type="term" value="F:acyltransferase activity"/>
    <property type="evidence" value="ECO:0007669"/>
    <property type="project" value="InterPro"/>
</dbReference>
<dbReference type="InterPro" id="IPR000873">
    <property type="entry name" value="AMP-dep_synth/lig_dom"/>
</dbReference>
<dbReference type="InterPro" id="IPR045851">
    <property type="entry name" value="AMP-bd_C_sf"/>
</dbReference>
<dbReference type="Pfam" id="PF00501">
    <property type="entry name" value="AMP-binding"/>
    <property type="match status" value="1"/>
</dbReference>
<evidence type="ECO:0000313" key="3">
    <source>
        <dbReference type="Proteomes" id="UP000253941"/>
    </source>
</evidence>
<reference evidence="2 3" key="1">
    <citation type="submission" date="2018-07" db="EMBL/GenBank/DDBJ databases">
        <title>Venubactetium sediminum gen. nov., sp. nov., isolated from a marine solar saltern.</title>
        <authorList>
            <person name="Wang S."/>
        </authorList>
    </citation>
    <scope>NUCLEOTIDE SEQUENCE [LARGE SCALE GENOMIC DNA]</scope>
    <source>
        <strain evidence="2 3">WD2A32</strain>
    </source>
</reference>
<proteinExistence type="predicted"/>
<dbReference type="InterPro" id="IPR050237">
    <property type="entry name" value="ATP-dep_AMP-bd_enzyme"/>
</dbReference>
<dbReference type="RefSeq" id="WP_114583501.1">
    <property type="nucleotide sequence ID" value="NZ_QPMH01000024.1"/>
</dbReference>
<dbReference type="InterPro" id="IPR009081">
    <property type="entry name" value="PP-bd_ACP"/>
</dbReference>
<dbReference type="SUPFAM" id="SSF47336">
    <property type="entry name" value="ACP-like"/>
    <property type="match status" value="1"/>
</dbReference>
<dbReference type="Gene3D" id="3.30.300.30">
    <property type="match status" value="1"/>
</dbReference>
<evidence type="ECO:0000259" key="1">
    <source>
        <dbReference type="PROSITE" id="PS50075"/>
    </source>
</evidence>
<dbReference type="EMBL" id="QPMH01000024">
    <property type="protein sequence ID" value="RDD60565.1"/>
    <property type="molecule type" value="Genomic_DNA"/>
</dbReference>
<protein>
    <recommendedName>
        <fullName evidence="1">Carrier domain-containing protein</fullName>
    </recommendedName>
</protein>
<dbReference type="Proteomes" id="UP000253941">
    <property type="component" value="Unassembled WGS sequence"/>
</dbReference>
<dbReference type="PANTHER" id="PTHR43767:SF1">
    <property type="entry name" value="NONRIBOSOMAL PEPTIDE SYNTHASE PES1 (EUROFUNG)-RELATED"/>
    <property type="match status" value="1"/>
</dbReference>
<dbReference type="Gene3D" id="3.40.50.12780">
    <property type="entry name" value="N-terminal domain of ligase-like"/>
    <property type="match status" value="1"/>
</dbReference>
<dbReference type="Pfam" id="PF01553">
    <property type="entry name" value="Acyltransferase"/>
    <property type="match status" value="1"/>
</dbReference>
<dbReference type="InterPro" id="IPR002123">
    <property type="entry name" value="Plipid/glycerol_acylTrfase"/>
</dbReference>
<dbReference type="AlphaFoldDB" id="A0A369T888"/>
<feature type="domain" description="Carrier" evidence="1">
    <location>
        <begin position="562"/>
        <end position="638"/>
    </location>
</feature>
<keyword evidence="3" id="KW-1185">Reference proteome</keyword>
<organism evidence="2 3">
    <name type="scientific">Ferruginivarius sediminum</name>
    <dbReference type="NCBI Taxonomy" id="2661937"/>
    <lineage>
        <taxon>Bacteria</taxon>
        <taxon>Pseudomonadati</taxon>
        <taxon>Pseudomonadota</taxon>
        <taxon>Alphaproteobacteria</taxon>
        <taxon>Rhodospirillales</taxon>
        <taxon>Rhodospirillaceae</taxon>
        <taxon>Ferruginivarius</taxon>
    </lineage>
</organism>
<dbReference type="InterPro" id="IPR036736">
    <property type="entry name" value="ACP-like_sf"/>
</dbReference>
<dbReference type="InterPro" id="IPR042099">
    <property type="entry name" value="ANL_N_sf"/>
</dbReference>
<sequence>MPAAATLIDPLGALEDGGDRPAIRAFRQDGTVETISFRDLAQQARRVAGGLRASGLEPGEFVGIYAPNSPAWIAARVGLLLAGGVAVSLDSDLSIEQLRQQLADSGARRIFTAGDHLDTLKEAGGGELETWLLDAGEDDPRSLARLLDEPLAESPKVAADEVATLFYTSGTTGQPKGVPLTHRNIVGNIEAILAHNLVKAADSVLLPLPLHHSYPFIVGMLIPLIVGATIVLPAGVSGPEIRRALAEGDVAVVVGVPRLYDALASGLTQRLRTGGGVEKAMYWLLRLSGLLRRRFGVRWGRTLLKPLHKRVAPKLRLLASGGAKLEAETSWTLEAFGWMVLSGYGLVETASISTFNPPGRARLGSAGLPAPGVELRIAEPNAQGHGEVQIKGPNVFQGYRHNPEANAEAFTEDGWFRSGDLGWRDEEGYLWLAGRVKEMIVLPDGKNIAPEEVEAVYAESPYIREIAVLEHGGQLVGLVVPDLEALRGAGGRIEDLIRIALAENGPRLPAYKRLGDWAITRERLPRTHLGKFQRHKLPPIYERAERGQGPGEAVWSDADNELLREPRVRRVFDWLQAKFPDRKLSPDTSPQLDLGIDSLAWVQLGLEIEEQFAVALSEEAIGRTLTVRDLLREVEAAPAAEAGADKQRALIAEAERWLRPRGALLSAGAATLHVLLKMLCKLLFRLRVEGGEALPGRGPIIIAPNHVSDIDPFVLAAALPGRVRGELTWGADRDRLFGNPAGRLLARLGHLFPVDDRAPAASLAVAAEVLSRGRILIWFPEEWRSPDGGLQRFLPGIGRILNQTHARVVPCYIAGAFEAMPRQARLPRPHPVTVHFGPAVTYDELKAAAGSDDDKALAAALRDRVALLQSREER</sequence>
<gene>
    <name evidence="2" type="ORF">DRB17_17390</name>
</gene>
<dbReference type="CDD" id="cd07989">
    <property type="entry name" value="LPLAT_AGPAT-like"/>
    <property type="match status" value="1"/>
</dbReference>
<dbReference type="PROSITE" id="PS50075">
    <property type="entry name" value="CARRIER"/>
    <property type="match status" value="1"/>
</dbReference>
<dbReference type="GO" id="GO:0016878">
    <property type="term" value="F:acid-thiol ligase activity"/>
    <property type="evidence" value="ECO:0007669"/>
    <property type="project" value="UniProtKB-ARBA"/>
</dbReference>
<dbReference type="SMART" id="SM00563">
    <property type="entry name" value="PlsC"/>
    <property type="match status" value="1"/>
</dbReference>
<dbReference type="SUPFAM" id="SSF56801">
    <property type="entry name" value="Acetyl-CoA synthetase-like"/>
    <property type="match status" value="1"/>
</dbReference>
<dbReference type="InterPro" id="IPR020845">
    <property type="entry name" value="AMP-binding_CS"/>
</dbReference>
<dbReference type="SUPFAM" id="SSF69593">
    <property type="entry name" value="Glycerol-3-phosphate (1)-acyltransferase"/>
    <property type="match status" value="1"/>
</dbReference>
<name>A0A369T888_9PROT</name>
<dbReference type="PANTHER" id="PTHR43767">
    <property type="entry name" value="LONG-CHAIN-FATTY-ACID--COA LIGASE"/>
    <property type="match status" value="1"/>
</dbReference>